<evidence type="ECO:0000313" key="2">
    <source>
        <dbReference type="Proteomes" id="UP000001542"/>
    </source>
</evidence>
<dbReference type="AlphaFoldDB" id="A2GBH3"/>
<dbReference type="VEuPathDB" id="TrichDB:TVAG_220510"/>
<evidence type="ECO:0000313" key="1">
    <source>
        <dbReference type="EMBL" id="EAX85496.1"/>
    </source>
</evidence>
<keyword evidence="2" id="KW-1185">Reference proteome</keyword>
<name>A2GBH3_TRIV3</name>
<dbReference type="EMBL" id="DS114925">
    <property type="protein sequence ID" value="EAX85496.1"/>
    <property type="molecule type" value="Genomic_DNA"/>
</dbReference>
<protein>
    <submittedName>
        <fullName evidence="1">Uncharacterized protein</fullName>
    </submittedName>
</protein>
<dbReference type="InterPro" id="IPR024365">
    <property type="entry name" value="DUF3839"/>
</dbReference>
<organism evidence="1 2">
    <name type="scientific">Trichomonas vaginalis (strain ATCC PRA-98 / G3)</name>
    <dbReference type="NCBI Taxonomy" id="412133"/>
    <lineage>
        <taxon>Eukaryota</taxon>
        <taxon>Metamonada</taxon>
        <taxon>Parabasalia</taxon>
        <taxon>Trichomonadida</taxon>
        <taxon>Trichomonadidae</taxon>
        <taxon>Trichomonas</taxon>
    </lineage>
</organism>
<accession>A2GBH3</accession>
<dbReference type="VEuPathDB" id="TrichDB:TVAGG3_0962390"/>
<proteinExistence type="predicted"/>
<gene>
    <name evidence="1" type="ORF">TVAG_220510</name>
</gene>
<reference evidence="1" key="2">
    <citation type="journal article" date="2007" name="Science">
        <title>Draft genome sequence of the sexually transmitted pathogen Trichomonas vaginalis.</title>
        <authorList>
            <person name="Carlton J.M."/>
            <person name="Hirt R.P."/>
            <person name="Silva J.C."/>
            <person name="Delcher A.L."/>
            <person name="Schatz M."/>
            <person name="Zhao Q."/>
            <person name="Wortman J.R."/>
            <person name="Bidwell S.L."/>
            <person name="Alsmark U.C.M."/>
            <person name="Besteiro S."/>
            <person name="Sicheritz-Ponten T."/>
            <person name="Noel C.J."/>
            <person name="Dacks J.B."/>
            <person name="Foster P.G."/>
            <person name="Simillion C."/>
            <person name="Van de Peer Y."/>
            <person name="Miranda-Saavedra D."/>
            <person name="Barton G.J."/>
            <person name="Westrop G.D."/>
            <person name="Mueller S."/>
            <person name="Dessi D."/>
            <person name="Fiori P.L."/>
            <person name="Ren Q."/>
            <person name="Paulsen I."/>
            <person name="Zhang H."/>
            <person name="Bastida-Corcuera F.D."/>
            <person name="Simoes-Barbosa A."/>
            <person name="Brown M.T."/>
            <person name="Hayes R.D."/>
            <person name="Mukherjee M."/>
            <person name="Okumura C.Y."/>
            <person name="Schneider R."/>
            <person name="Smith A.J."/>
            <person name="Vanacova S."/>
            <person name="Villalvazo M."/>
            <person name="Haas B.J."/>
            <person name="Pertea M."/>
            <person name="Feldblyum T.V."/>
            <person name="Utterback T.R."/>
            <person name="Shu C.L."/>
            <person name="Osoegawa K."/>
            <person name="de Jong P.J."/>
            <person name="Hrdy I."/>
            <person name="Horvathova L."/>
            <person name="Zubacova Z."/>
            <person name="Dolezal P."/>
            <person name="Malik S.B."/>
            <person name="Logsdon J.M. Jr."/>
            <person name="Henze K."/>
            <person name="Gupta A."/>
            <person name="Wang C.C."/>
            <person name="Dunne R.L."/>
            <person name="Upcroft J.A."/>
            <person name="Upcroft P."/>
            <person name="White O."/>
            <person name="Salzberg S.L."/>
            <person name="Tang P."/>
            <person name="Chiu C.-H."/>
            <person name="Lee Y.-S."/>
            <person name="Embley T.M."/>
            <person name="Coombs G.H."/>
            <person name="Mottram J.C."/>
            <person name="Tachezy J."/>
            <person name="Fraser-Liggett C.M."/>
            <person name="Johnson P.J."/>
        </authorList>
    </citation>
    <scope>NUCLEOTIDE SEQUENCE [LARGE SCALE GENOMIC DNA]</scope>
    <source>
        <strain evidence="1">G3</strain>
    </source>
</reference>
<sequence length="298" mass="35147">MLATTAPNSLVMNPTSMLVEMKSFIPSSYTFETEIQKIKQELLQGDLDCTAKDETNEQYLYEMQDIIDHLPKLPEIQQQKLTIPEFDEIEVRPTDSVEIKKFIRKSNYEFLGFHCNHKDCDMVYFIDIYKSEEFKTYDNFVSLVAKCVWQIRDKDRRGKVWNEQIKPATFELKKTIYALVVLAGKVSMYNAKMNPQCSKCKAAMRKYNYSVKEIERMRNDYADLKKEAEKPAEDKMDMLTFLNKNYPTADDFLLSDVKKKYKETFGIVKTFDVLTEEIEATKLFRISRIHNVYHVKRL</sequence>
<reference evidence="1" key="1">
    <citation type="submission" date="2006-10" db="EMBL/GenBank/DDBJ databases">
        <authorList>
            <person name="Amadeo P."/>
            <person name="Zhao Q."/>
            <person name="Wortman J."/>
            <person name="Fraser-Liggett C."/>
            <person name="Carlton J."/>
        </authorList>
    </citation>
    <scope>NUCLEOTIDE SEQUENCE</scope>
    <source>
        <strain evidence="1">G3</strain>
    </source>
</reference>
<dbReference type="InParanoid" id="A2GBH3"/>
<dbReference type="Proteomes" id="UP000001542">
    <property type="component" value="Unassembled WGS sequence"/>
</dbReference>
<dbReference type="Pfam" id="PF12943">
    <property type="entry name" value="DUF3839"/>
    <property type="match status" value="1"/>
</dbReference>